<dbReference type="EMBL" id="JANEYF010003802">
    <property type="protein sequence ID" value="KAJ8933903.1"/>
    <property type="molecule type" value="Genomic_DNA"/>
</dbReference>
<evidence type="ECO:0000313" key="1">
    <source>
        <dbReference type="EMBL" id="KAJ8933903.1"/>
    </source>
</evidence>
<dbReference type="GO" id="GO:0070813">
    <property type="term" value="P:hydrogen sulfide metabolic process"/>
    <property type="evidence" value="ECO:0007669"/>
    <property type="project" value="TreeGrafter"/>
</dbReference>
<dbReference type="Gene3D" id="3.60.15.10">
    <property type="entry name" value="Ribonuclease Z/Hydroxyacylglutathione hydrolase-like"/>
    <property type="match status" value="1"/>
</dbReference>
<protein>
    <submittedName>
        <fullName evidence="1">Uncharacterized protein</fullName>
    </submittedName>
</protein>
<dbReference type="Proteomes" id="UP001162156">
    <property type="component" value="Unassembled WGS sequence"/>
</dbReference>
<reference evidence="1" key="1">
    <citation type="journal article" date="2023" name="Insect Mol. Biol.">
        <title>Genome sequencing provides insights into the evolution of gene families encoding plant cell wall-degrading enzymes in longhorned beetles.</title>
        <authorList>
            <person name="Shin N.R."/>
            <person name="Okamura Y."/>
            <person name="Kirsch R."/>
            <person name="Pauchet Y."/>
        </authorList>
    </citation>
    <scope>NUCLEOTIDE SEQUENCE</scope>
    <source>
        <strain evidence="1">RBIC_L_NR</strain>
    </source>
</reference>
<sequence>MKGIAFTGDALLIRGCGRTDFQEGSPETLYHSVHNKIFTLPESTLLYPAHDYKGMTVTSVEEEKRLNPRLTKSVKEFIELMNNLNLSYPKQIGE</sequence>
<organism evidence="1 2">
    <name type="scientific">Rhamnusium bicolor</name>
    <dbReference type="NCBI Taxonomy" id="1586634"/>
    <lineage>
        <taxon>Eukaryota</taxon>
        <taxon>Metazoa</taxon>
        <taxon>Ecdysozoa</taxon>
        <taxon>Arthropoda</taxon>
        <taxon>Hexapoda</taxon>
        <taxon>Insecta</taxon>
        <taxon>Pterygota</taxon>
        <taxon>Neoptera</taxon>
        <taxon>Endopterygota</taxon>
        <taxon>Coleoptera</taxon>
        <taxon>Polyphaga</taxon>
        <taxon>Cucujiformia</taxon>
        <taxon>Chrysomeloidea</taxon>
        <taxon>Cerambycidae</taxon>
        <taxon>Lepturinae</taxon>
        <taxon>Rhagiini</taxon>
        <taxon>Rhamnusium</taxon>
    </lineage>
</organism>
<dbReference type="InterPro" id="IPR051682">
    <property type="entry name" value="Mito_Persulfide_Diox"/>
</dbReference>
<evidence type="ECO:0000313" key="2">
    <source>
        <dbReference type="Proteomes" id="UP001162156"/>
    </source>
</evidence>
<dbReference type="GO" id="GO:0005739">
    <property type="term" value="C:mitochondrion"/>
    <property type="evidence" value="ECO:0007669"/>
    <property type="project" value="TreeGrafter"/>
</dbReference>
<name>A0AAV8X5L0_9CUCU</name>
<keyword evidence="2" id="KW-1185">Reference proteome</keyword>
<proteinExistence type="predicted"/>
<comment type="caution">
    <text evidence="1">The sequence shown here is derived from an EMBL/GenBank/DDBJ whole genome shotgun (WGS) entry which is preliminary data.</text>
</comment>
<dbReference type="GO" id="GO:0050313">
    <property type="term" value="F:sulfur dioxygenase activity"/>
    <property type="evidence" value="ECO:0007669"/>
    <property type="project" value="TreeGrafter"/>
</dbReference>
<dbReference type="SUPFAM" id="SSF56281">
    <property type="entry name" value="Metallo-hydrolase/oxidoreductase"/>
    <property type="match status" value="1"/>
</dbReference>
<dbReference type="PANTHER" id="PTHR43084">
    <property type="entry name" value="PERSULFIDE DIOXYGENASE ETHE1"/>
    <property type="match status" value="1"/>
</dbReference>
<dbReference type="AlphaFoldDB" id="A0AAV8X5L0"/>
<dbReference type="PANTHER" id="PTHR43084:SF1">
    <property type="entry name" value="PERSULFIDE DIOXYGENASE ETHE1, MITOCHONDRIAL"/>
    <property type="match status" value="1"/>
</dbReference>
<gene>
    <name evidence="1" type="ORF">NQ314_013702</name>
</gene>
<dbReference type="InterPro" id="IPR036866">
    <property type="entry name" value="RibonucZ/Hydroxyglut_hydro"/>
</dbReference>
<accession>A0AAV8X5L0</accession>
<dbReference type="GO" id="GO:0006749">
    <property type="term" value="P:glutathione metabolic process"/>
    <property type="evidence" value="ECO:0007669"/>
    <property type="project" value="TreeGrafter"/>
</dbReference>